<evidence type="ECO:0000313" key="2">
    <source>
        <dbReference type="Proteomes" id="UP000294588"/>
    </source>
</evidence>
<name>A0AC61QKE2_9BACT</name>
<organism evidence="1 2">
    <name type="scientific">Candidatus Syntrophosphaera thermopropionivorans</name>
    <dbReference type="NCBI Taxonomy" id="2593015"/>
    <lineage>
        <taxon>Bacteria</taxon>
        <taxon>Pseudomonadati</taxon>
        <taxon>Candidatus Cloacimonadota</taxon>
        <taxon>Candidatus Cloacimonadia</taxon>
        <taxon>Candidatus Cloacimonadales</taxon>
        <taxon>Candidatus Cloacimonadaceae</taxon>
        <taxon>Candidatus Syntrophosphaera</taxon>
    </lineage>
</organism>
<reference evidence="1" key="1">
    <citation type="submission" date="2019-03" db="EMBL/GenBank/DDBJ databases">
        <title>Candidatus Syntrophosphaera thermopropionivorans: a novel player in syntrophic propionate oxidation during anaerobic digestion.</title>
        <authorList>
            <person name="Dyksma S."/>
        </authorList>
    </citation>
    <scope>NUCLEOTIDE SEQUENCE</scope>
    <source>
        <strain evidence="1">W5</strain>
    </source>
</reference>
<keyword evidence="2" id="KW-1185">Reference proteome</keyword>
<protein>
    <submittedName>
        <fullName evidence="1">MotA/TolQ/ExbB proton channel family protein</fullName>
    </submittedName>
</protein>
<accession>A0AC61QKE2</accession>
<comment type="caution">
    <text evidence="1">The sequence shown here is derived from an EMBL/GenBank/DDBJ whole genome shotgun (WGS) entry which is preliminary data.</text>
</comment>
<gene>
    <name evidence="1" type="ORF">E0946_01490</name>
</gene>
<sequence length="259" mass="28646">MKFKHILLASLILIIGIGPLLAQTTQNPYNIPPGTEKITLASIFRDSNAHGIFGYLILLTFTIGIVYAFIRYIQLYQKEKVNAPNLYKSLKGYIKNNQIEEAIKITEKLKDTTLGYIFWNGITAYKEIPKDASKEEVSTNVQNAFDEAALQKVYKLDAGLFWFDILAQVCTYLGLLGTIWGLLYAFAAISNPTVLDTQKNLMLSAGIKTAIGTTALGLIAAIPLTLIKGALQSRAQKIINDIDEFSVKFINFITSLAKG</sequence>
<evidence type="ECO:0000313" key="1">
    <source>
        <dbReference type="EMBL" id="TDF74129.1"/>
    </source>
</evidence>
<dbReference type="Proteomes" id="UP000294588">
    <property type="component" value="Unassembled WGS sequence"/>
</dbReference>
<proteinExistence type="predicted"/>
<dbReference type="EMBL" id="SMOG01000002">
    <property type="protein sequence ID" value="TDF74129.1"/>
    <property type="molecule type" value="Genomic_DNA"/>
</dbReference>